<dbReference type="GO" id="GO:0051177">
    <property type="term" value="P:meiotic sister chromatid cohesion"/>
    <property type="evidence" value="ECO:0007669"/>
    <property type="project" value="InterPro"/>
</dbReference>
<feature type="compositionally biased region" description="Basic residues" evidence="2">
    <location>
        <begin position="262"/>
        <end position="286"/>
    </location>
</feature>
<gene>
    <name evidence="4" type="ORF">GQ55_3G476700</name>
</gene>
<proteinExistence type="predicted"/>
<dbReference type="Proteomes" id="UP000244336">
    <property type="component" value="Chromosome 3"/>
</dbReference>
<feature type="compositionally biased region" description="Basic residues" evidence="2">
    <location>
        <begin position="207"/>
        <end position="233"/>
    </location>
</feature>
<dbReference type="STRING" id="1504633.A0A2T7EJF0"/>
<protein>
    <recommendedName>
        <fullName evidence="3">PTC1-like winged helix-turn-helix domain-containing protein</fullName>
    </recommendedName>
</protein>
<organism evidence="4 5">
    <name type="scientific">Panicum hallii var. hallii</name>
    <dbReference type="NCBI Taxonomy" id="1504633"/>
    <lineage>
        <taxon>Eukaryota</taxon>
        <taxon>Viridiplantae</taxon>
        <taxon>Streptophyta</taxon>
        <taxon>Embryophyta</taxon>
        <taxon>Tracheophyta</taxon>
        <taxon>Spermatophyta</taxon>
        <taxon>Magnoliopsida</taxon>
        <taxon>Liliopsida</taxon>
        <taxon>Poales</taxon>
        <taxon>Poaceae</taxon>
        <taxon>PACMAD clade</taxon>
        <taxon>Panicoideae</taxon>
        <taxon>Panicodae</taxon>
        <taxon>Paniceae</taxon>
        <taxon>Panicinae</taxon>
        <taxon>Panicum</taxon>
        <taxon>Panicum sect. Panicum</taxon>
    </lineage>
</organism>
<name>A0A2T7EJF0_9POAL</name>
<accession>A0A2T7EJF0</accession>
<evidence type="ECO:0000313" key="5">
    <source>
        <dbReference type="Proteomes" id="UP000244336"/>
    </source>
</evidence>
<dbReference type="AlphaFoldDB" id="A0A2T7EJF0"/>
<dbReference type="GO" id="GO:0007131">
    <property type="term" value="P:reciprocal meiotic recombination"/>
    <property type="evidence" value="ECO:0007669"/>
    <property type="project" value="InterPro"/>
</dbReference>
<feature type="coiled-coil region" evidence="1">
    <location>
        <begin position="444"/>
        <end position="548"/>
    </location>
</feature>
<dbReference type="OrthoDB" id="515863at2759"/>
<dbReference type="EMBL" id="CM009751">
    <property type="protein sequence ID" value="PUZ67967.1"/>
    <property type="molecule type" value="Genomic_DNA"/>
</dbReference>
<dbReference type="Pfam" id="PF25874">
    <property type="entry name" value="WHD_plant_repro"/>
    <property type="match status" value="1"/>
</dbReference>
<reference evidence="4 5" key="1">
    <citation type="submission" date="2018-04" db="EMBL/GenBank/DDBJ databases">
        <title>WGS assembly of Panicum hallii var. hallii HAL2.</title>
        <authorList>
            <person name="Lovell J."/>
            <person name="Jenkins J."/>
            <person name="Lowry D."/>
            <person name="Mamidi S."/>
            <person name="Sreedasyam A."/>
            <person name="Weng X."/>
            <person name="Barry K."/>
            <person name="Bonette J."/>
            <person name="Campitelli B."/>
            <person name="Daum C."/>
            <person name="Gordon S."/>
            <person name="Gould B."/>
            <person name="Lipzen A."/>
            <person name="MacQueen A."/>
            <person name="Palacio-Mejia J."/>
            <person name="Plott C."/>
            <person name="Shakirov E."/>
            <person name="Shu S."/>
            <person name="Yoshinaga Y."/>
            <person name="Zane M."/>
            <person name="Rokhsar D."/>
            <person name="Grimwood J."/>
            <person name="Schmutz J."/>
            <person name="Juenger T."/>
        </authorList>
    </citation>
    <scope>NUCLEOTIDE SEQUENCE [LARGE SCALE GENOMIC DNA]</scope>
    <source>
        <strain evidence="5">cv. HAL2</strain>
    </source>
</reference>
<keyword evidence="5" id="KW-1185">Reference proteome</keyword>
<feature type="compositionally biased region" description="Low complexity" evidence="2">
    <location>
        <begin position="48"/>
        <end position="65"/>
    </location>
</feature>
<dbReference type="InterPro" id="IPR059080">
    <property type="entry name" value="WHD_PTC1"/>
</dbReference>
<sequence length="774" mass="84114">MSTCGGGGGIIPASRLLRRRAAVRDLGRDAAPDADAFWTAAPRLYDFSQQQQQQPQPEEQVPSSVDARRSPPPEPKPRSPAPVALQRQRSPRPPSPPAARRSPSPEPRSPCLLTPQQEQRTCVGWGATRRVEYPSRHRPASSAAPGQVVVDVEGMGRRGAAAQRGDEDQESISGGVKKRKRLEEVAAVQESVREDKPVVAKAEKSRSRNRRKARWSSLRRRRGAPRRAKKAPRVVKEETAVAEEESSRDVKPPVVEAERTTRRSRKRAGSSARGRRPGPAKRAKKTPLKEEKVEEEVVESKPAAPAPAPEPSSPRGKVDRWAAWRYAAGEAALLDILRARGASAGKPAPRAEVRAQARRHIGDTGLLDHLLRHIADKVPAGSGERVRRRYNPTGGLEYWLEPAELAATRREAGVDDPFWVPPSGWKPGDPVSPEGRALVVQKQVEELAGELDVVKRQMKQLDSNLLQVSKEAYISWKGYDCMVKANGKLEKEVMSLEEKYENATQVNGELKELLLLLKEKYETVLEKNDKLEEQMVALSTSFQSMKEDLLPRRIGEQPMLMLAQEPWYADKQEASAGNAAAGAGNQLVNADAVDGSFSSNGGTSGSTKRALRTCSMRMRRRDGILQWPTPASDGTATSPRELPEPLTPGVDLVITDFDAVINSLAPPSMEEYLMTEGLPTSTSASSTNASPKLPHLPAPASPVQVQPLPLQSTIVTMADQQGVQPYSGDFSLQLRHKDASSSSSGPCGAKALKLDASAGVGGVGTELALATPTY</sequence>
<evidence type="ECO:0000313" key="4">
    <source>
        <dbReference type="EMBL" id="PUZ67967.1"/>
    </source>
</evidence>
<keyword evidence="1" id="KW-0175">Coiled coil</keyword>
<feature type="compositionally biased region" description="Basic and acidic residues" evidence="2">
    <location>
        <begin position="234"/>
        <end position="261"/>
    </location>
</feature>
<feature type="domain" description="PTC1-like winged helix-turn-helix" evidence="3">
    <location>
        <begin position="320"/>
        <end position="401"/>
    </location>
</feature>
<dbReference type="PANTHER" id="PTHR46740">
    <property type="entry name" value="PROTEIN DYAD"/>
    <property type="match status" value="1"/>
</dbReference>
<evidence type="ECO:0000259" key="3">
    <source>
        <dbReference type="Pfam" id="PF25874"/>
    </source>
</evidence>
<dbReference type="Gramene" id="PUZ67967">
    <property type="protein sequence ID" value="PUZ67967"/>
    <property type="gene ID" value="GQ55_3G476700"/>
</dbReference>
<evidence type="ECO:0000256" key="1">
    <source>
        <dbReference type="SAM" id="Coils"/>
    </source>
</evidence>
<feature type="compositionally biased region" description="Basic and acidic residues" evidence="2">
    <location>
        <begin position="66"/>
        <end position="77"/>
    </location>
</feature>
<evidence type="ECO:0000256" key="2">
    <source>
        <dbReference type="SAM" id="MobiDB-lite"/>
    </source>
</evidence>
<feature type="region of interest" description="Disordered" evidence="2">
    <location>
        <begin position="42"/>
        <end position="317"/>
    </location>
</feature>
<dbReference type="InterPro" id="IPR044221">
    <property type="entry name" value="DYAD/AMEIOTIC1"/>
</dbReference>
<dbReference type="PANTHER" id="PTHR46740:SF6">
    <property type="entry name" value="OS12G0623300 PROTEIN"/>
    <property type="match status" value="1"/>
</dbReference>
<feature type="compositionally biased region" description="Basic and acidic residues" evidence="2">
    <location>
        <begin position="191"/>
        <end position="206"/>
    </location>
</feature>